<dbReference type="Proteomes" id="UP000507470">
    <property type="component" value="Unassembled WGS sequence"/>
</dbReference>
<evidence type="ECO:0000313" key="7">
    <source>
        <dbReference type="Proteomes" id="UP000507470"/>
    </source>
</evidence>
<organism evidence="6 7">
    <name type="scientific">Mytilus coruscus</name>
    <name type="common">Sea mussel</name>
    <dbReference type="NCBI Taxonomy" id="42192"/>
    <lineage>
        <taxon>Eukaryota</taxon>
        <taxon>Metazoa</taxon>
        <taxon>Spiralia</taxon>
        <taxon>Lophotrochozoa</taxon>
        <taxon>Mollusca</taxon>
        <taxon>Bivalvia</taxon>
        <taxon>Autobranchia</taxon>
        <taxon>Pteriomorphia</taxon>
        <taxon>Mytilida</taxon>
        <taxon>Mytiloidea</taxon>
        <taxon>Mytilidae</taxon>
        <taxon>Mytilinae</taxon>
        <taxon>Mytilus</taxon>
    </lineage>
</organism>
<keyword evidence="5" id="KW-1015">Disulfide bond</keyword>
<gene>
    <name evidence="6" type="ORF">MCOR_18079</name>
</gene>
<dbReference type="InterPro" id="IPR036383">
    <property type="entry name" value="TSP1_rpt_sf"/>
</dbReference>
<dbReference type="Pfam" id="PF00090">
    <property type="entry name" value="TSP_1"/>
    <property type="match status" value="5"/>
</dbReference>
<dbReference type="SUPFAM" id="SSF82895">
    <property type="entry name" value="TSP-1 type 1 repeat"/>
    <property type="match status" value="5"/>
</dbReference>
<evidence type="ECO:0000256" key="3">
    <source>
        <dbReference type="ARBA" id="ARBA00022729"/>
    </source>
</evidence>
<keyword evidence="4" id="KW-0677">Repeat</keyword>
<evidence type="ECO:0000256" key="2">
    <source>
        <dbReference type="ARBA" id="ARBA00022525"/>
    </source>
</evidence>
<dbReference type="EMBL" id="CACVKT020003176">
    <property type="protein sequence ID" value="CAC5382232.1"/>
    <property type="molecule type" value="Genomic_DNA"/>
</dbReference>
<accession>A0A6J8BEK1</accession>
<dbReference type="InterPro" id="IPR000884">
    <property type="entry name" value="TSP1_rpt"/>
</dbReference>
<dbReference type="PANTHER" id="PTHR22906:SF43">
    <property type="entry name" value="PROPERDIN"/>
    <property type="match status" value="1"/>
</dbReference>
<keyword evidence="2" id="KW-0964">Secreted</keyword>
<evidence type="ECO:0000313" key="6">
    <source>
        <dbReference type="EMBL" id="CAC5382232.1"/>
    </source>
</evidence>
<reference evidence="6 7" key="1">
    <citation type="submission" date="2020-06" db="EMBL/GenBank/DDBJ databases">
        <authorList>
            <person name="Li R."/>
            <person name="Bekaert M."/>
        </authorList>
    </citation>
    <scope>NUCLEOTIDE SEQUENCE [LARGE SCALE GENOMIC DNA]</scope>
    <source>
        <strain evidence="7">wild</strain>
    </source>
</reference>
<protein>
    <submittedName>
        <fullName evidence="6">Coadhesin,Thrombospondin-1,Hemicentin-1,Thrombosp ondin-2,Semaphorin-5B</fullName>
    </submittedName>
</protein>
<dbReference type="InterPro" id="IPR052065">
    <property type="entry name" value="Compl_asym_regulator"/>
</dbReference>
<dbReference type="PANTHER" id="PTHR22906">
    <property type="entry name" value="PROPERDIN"/>
    <property type="match status" value="1"/>
</dbReference>
<dbReference type="FunFam" id="2.20.100.10:FF:000001">
    <property type="entry name" value="semaphorin-5A isoform X1"/>
    <property type="match status" value="5"/>
</dbReference>
<dbReference type="PRINTS" id="PR01705">
    <property type="entry name" value="TSP1REPEAT"/>
</dbReference>
<dbReference type="AlphaFoldDB" id="A0A6J8BEK1"/>
<dbReference type="SMART" id="SM00209">
    <property type="entry name" value="TSP1"/>
    <property type="match status" value="5"/>
</dbReference>
<name>A0A6J8BEK1_MYTCO</name>
<comment type="subcellular location">
    <subcellularLocation>
        <location evidence="1">Secreted</location>
    </subcellularLocation>
</comment>
<dbReference type="PROSITE" id="PS50092">
    <property type="entry name" value="TSP1"/>
    <property type="match status" value="5"/>
</dbReference>
<evidence type="ECO:0000256" key="4">
    <source>
        <dbReference type="ARBA" id="ARBA00022737"/>
    </source>
</evidence>
<proteinExistence type="predicted"/>
<dbReference type="Gene3D" id="2.20.100.10">
    <property type="entry name" value="Thrombospondin type-1 (TSP1) repeat"/>
    <property type="match status" value="5"/>
</dbReference>
<evidence type="ECO:0000256" key="1">
    <source>
        <dbReference type="ARBA" id="ARBA00004613"/>
    </source>
</evidence>
<sequence length="317" mass="31616">MFSSEIVNGGWSAYSATSGCSVNCGGGSMSYSRTCTNPAPANGGASCSGSSIKSESCNSHSCPVNGGWSGWSTASGCTVACGGGSMSYSRTCTDPAPAHGGAYCSGSSTKSESCNTHSCPVNGGWSGWSTASGCTVACDGGSMSYSRTCTNPAPAHGGAYCSGSSTKSESCNTHSCPVNGGWSAWSTTSDCTVACGGGSMSYSRTCNNPTPAHGGTDCSGSSTTSGKCNTHACPIDGGWSDWALISGCNAVCGGGTQSYSRSCNNPTPANDGASCSGSSTKTESCNTHSCPSMLCKICIYVCLIVFTFAHNLTFKKS</sequence>
<keyword evidence="7" id="KW-1185">Reference proteome</keyword>
<dbReference type="OrthoDB" id="446173at2759"/>
<keyword evidence="3" id="KW-0732">Signal</keyword>
<evidence type="ECO:0000256" key="5">
    <source>
        <dbReference type="ARBA" id="ARBA00023157"/>
    </source>
</evidence>